<reference evidence="7 8" key="1">
    <citation type="journal article" date="2021" name="Sci. Rep.">
        <title>The genome of the diatom Chaetoceros tenuissimus carries an ancient integrated fragment of an extant virus.</title>
        <authorList>
            <person name="Hongo Y."/>
            <person name="Kimura K."/>
            <person name="Takaki Y."/>
            <person name="Yoshida Y."/>
            <person name="Baba S."/>
            <person name="Kobayashi G."/>
            <person name="Nagasaki K."/>
            <person name="Hano T."/>
            <person name="Tomaru Y."/>
        </authorList>
    </citation>
    <scope>NUCLEOTIDE SEQUENCE [LARGE SCALE GENOMIC DNA]</scope>
    <source>
        <strain evidence="7 8">NIES-3715</strain>
    </source>
</reference>
<feature type="domain" description="Redoxin" evidence="6">
    <location>
        <begin position="55"/>
        <end position="144"/>
    </location>
</feature>
<dbReference type="Proteomes" id="UP001054902">
    <property type="component" value="Unassembled WGS sequence"/>
</dbReference>
<evidence type="ECO:0000313" key="7">
    <source>
        <dbReference type="EMBL" id="GFH47219.1"/>
    </source>
</evidence>
<dbReference type="Gene3D" id="3.40.30.10">
    <property type="entry name" value="Glutaredoxin"/>
    <property type="match status" value="1"/>
</dbReference>
<dbReference type="PANTHER" id="PTHR10430:SF16">
    <property type="entry name" value="PEROXIREDOXIN-5, MITOCHONDRIAL"/>
    <property type="match status" value="1"/>
</dbReference>
<dbReference type="InterPro" id="IPR037944">
    <property type="entry name" value="PRX5-like"/>
</dbReference>
<comment type="caution">
    <text evidence="7">The sequence shown here is derived from an EMBL/GenBank/DDBJ whole genome shotgun (WGS) entry which is preliminary data.</text>
</comment>
<dbReference type="EMBL" id="BLLK01000022">
    <property type="protein sequence ID" value="GFH47219.1"/>
    <property type="molecule type" value="Genomic_DNA"/>
</dbReference>
<dbReference type="GO" id="GO:0005737">
    <property type="term" value="C:cytoplasm"/>
    <property type="evidence" value="ECO:0007669"/>
    <property type="project" value="TreeGrafter"/>
</dbReference>
<protein>
    <recommendedName>
        <fullName evidence="6">Redoxin domain-containing protein</fullName>
    </recommendedName>
</protein>
<comment type="similarity">
    <text evidence="1">Belongs to the peroxiredoxin family. Prx5 subfamily.</text>
</comment>
<dbReference type="Pfam" id="PF08534">
    <property type="entry name" value="Redoxin"/>
    <property type="match status" value="1"/>
</dbReference>
<name>A0AAD3CM09_9STRA</name>
<accession>A0AAD3CM09</accession>
<keyword evidence="3" id="KW-0049">Antioxidant</keyword>
<dbReference type="SUPFAM" id="SSF52833">
    <property type="entry name" value="Thioredoxin-like"/>
    <property type="match status" value="1"/>
</dbReference>
<gene>
    <name evidence="7" type="ORF">CTEN210_03694</name>
</gene>
<proteinExistence type="inferred from homology"/>
<keyword evidence="5" id="KW-0732">Signal</keyword>
<organism evidence="7 8">
    <name type="scientific">Chaetoceros tenuissimus</name>
    <dbReference type="NCBI Taxonomy" id="426638"/>
    <lineage>
        <taxon>Eukaryota</taxon>
        <taxon>Sar</taxon>
        <taxon>Stramenopiles</taxon>
        <taxon>Ochrophyta</taxon>
        <taxon>Bacillariophyta</taxon>
        <taxon>Coscinodiscophyceae</taxon>
        <taxon>Chaetocerotophycidae</taxon>
        <taxon>Chaetocerotales</taxon>
        <taxon>Chaetocerotaceae</taxon>
        <taxon>Chaetoceros</taxon>
    </lineage>
</organism>
<evidence type="ECO:0000313" key="8">
    <source>
        <dbReference type="Proteomes" id="UP001054902"/>
    </source>
</evidence>
<dbReference type="GO" id="GO:0042744">
    <property type="term" value="P:hydrogen peroxide catabolic process"/>
    <property type="evidence" value="ECO:0007669"/>
    <property type="project" value="TreeGrafter"/>
</dbReference>
<dbReference type="GO" id="GO:0034599">
    <property type="term" value="P:cellular response to oxidative stress"/>
    <property type="evidence" value="ECO:0007669"/>
    <property type="project" value="InterPro"/>
</dbReference>
<dbReference type="InterPro" id="IPR036249">
    <property type="entry name" value="Thioredoxin-like_sf"/>
</dbReference>
<evidence type="ECO:0000256" key="4">
    <source>
        <dbReference type="ARBA" id="ARBA00023002"/>
    </source>
</evidence>
<evidence type="ECO:0000256" key="1">
    <source>
        <dbReference type="ARBA" id="ARBA00010505"/>
    </source>
</evidence>
<feature type="signal peptide" evidence="5">
    <location>
        <begin position="1"/>
        <end position="23"/>
    </location>
</feature>
<dbReference type="InterPro" id="IPR013740">
    <property type="entry name" value="Redoxin"/>
</dbReference>
<evidence type="ECO:0000259" key="6">
    <source>
        <dbReference type="Pfam" id="PF08534"/>
    </source>
</evidence>
<evidence type="ECO:0000256" key="5">
    <source>
        <dbReference type="SAM" id="SignalP"/>
    </source>
</evidence>
<keyword evidence="2" id="KW-0575">Peroxidase</keyword>
<keyword evidence="8" id="KW-1185">Reference proteome</keyword>
<evidence type="ECO:0000256" key="2">
    <source>
        <dbReference type="ARBA" id="ARBA00022559"/>
    </source>
</evidence>
<feature type="chain" id="PRO_5042175935" description="Redoxin domain-containing protein" evidence="5">
    <location>
        <begin position="24"/>
        <end position="168"/>
    </location>
</feature>
<keyword evidence="4" id="KW-0560">Oxidoreductase</keyword>
<dbReference type="GO" id="GO:0008379">
    <property type="term" value="F:thioredoxin peroxidase activity"/>
    <property type="evidence" value="ECO:0007669"/>
    <property type="project" value="InterPro"/>
</dbReference>
<dbReference type="GO" id="GO:0045454">
    <property type="term" value="P:cell redox homeostasis"/>
    <property type="evidence" value="ECO:0007669"/>
    <property type="project" value="TreeGrafter"/>
</dbReference>
<dbReference type="PANTHER" id="PTHR10430">
    <property type="entry name" value="PEROXIREDOXIN"/>
    <property type="match status" value="1"/>
</dbReference>
<evidence type="ECO:0000256" key="3">
    <source>
        <dbReference type="ARBA" id="ARBA00022862"/>
    </source>
</evidence>
<sequence>MQFMKKISLAALVGMQAINGALAFAAPAKIPSATVMQGFPDVANIDMAEYCAGKNEALKEAGVDEVIVYCVNDPAVMQAWGEDQGIKGSMVTFVADPAAELTKALDMEMTHPGPPSVGIIGRCKRFAIHAVDGDVKTVRVSEGPDDPAGDSDPSASLAEGMLEAIKAE</sequence>
<dbReference type="AlphaFoldDB" id="A0AAD3CM09"/>